<dbReference type="GO" id="GO:0009307">
    <property type="term" value="P:DNA restriction-modification system"/>
    <property type="evidence" value="ECO:0007669"/>
    <property type="project" value="InterPro"/>
</dbReference>
<dbReference type="InterPro" id="IPR052906">
    <property type="entry name" value="Type_IV_Methyl-Rstrct_Enzyme"/>
</dbReference>
<dbReference type="PANTHER" id="PTHR30015">
    <property type="entry name" value="MRR RESTRICTION SYSTEM PROTEIN"/>
    <property type="match status" value="1"/>
</dbReference>
<evidence type="ECO:0000313" key="2">
    <source>
        <dbReference type="EMBL" id="RAJ83604.1"/>
    </source>
</evidence>
<dbReference type="InterPro" id="IPR007560">
    <property type="entry name" value="Restrct_endonuc_IV_Mrr"/>
</dbReference>
<dbReference type="SMART" id="SM00864">
    <property type="entry name" value="Tubulin"/>
    <property type="match status" value="1"/>
</dbReference>
<reference evidence="2 3" key="1">
    <citation type="submission" date="2018-06" db="EMBL/GenBank/DDBJ databases">
        <title>Genomic Encyclopedia of Archaeal and Bacterial Type Strains, Phase II (KMG-II): from individual species to whole genera.</title>
        <authorList>
            <person name="Goeker M."/>
        </authorList>
    </citation>
    <scope>NUCLEOTIDE SEQUENCE [LARGE SCALE GENOMIC DNA]</scope>
    <source>
        <strain evidence="2 3">DSM 29821</strain>
    </source>
</reference>
<gene>
    <name evidence="2" type="ORF">CLV59_103573</name>
</gene>
<accession>A0A327W6G0</accession>
<dbReference type="AlphaFoldDB" id="A0A327W6G0"/>
<comment type="caution">
    <text evidence="2">The sequence shown here is derived from an EMBL/GenBank/DDBJ whole genome shotgun (WGS) entry which is preliminary data.</text>
</comment>
<protein>
    <submittedName>
        <fullName evidence="2">Tubulin/FtsZ family with GTPase domain</fullName>
    </submittedName>
</protein>
<dbReference type="InterPro" id="IPR011335">
    <property type="entry name" value="Restrct_endonuc-II-like"/>
</dbReference>
<dbReference type="SUPFAM" id="SSF52490">
    <property type="entry name" value="Tubulin nucleotide-binding domain-like"/>
    <property type="match status" value="1"/>
</dbReference>
<dbReference type="GO" id="GO:0005525">
    <property type="term" value="F:GTP binding"/>
    <property type="evidence" value="ECO:0007669"/>
    <property type="project" value="InterPro"/>
</dbReference>
<dbReference type="InterPro" id="IPR003008">
    <property type="entry name" value="Tubulin_FtsZ_GTPase"/>
</dbReference>
<evidence type="ECO:0000313" key="3">
    <source>
        <dbReference type="Proteomes" id="UP000249819"/>
    </source>
</evidence>
<dbReference type="OrthoDB" id="9803736at2"/>
<dbReference type="InterPro" id="IPR011856">
    <property type="entry name" value="tRNA_endonuc-like_dom_sf"/>
</dbReference>
<dbReference type="Pfam" id="PF00091">
    <property type="entry name" value="Tubulin"/>
    <property type="match status" value="1"/>
</dbReference>
<dbReference type="Pfam" id="PF04471">
    <property type="entry name" value="Mrr_cat"/>
    <property type="match status" value="1"/>
</dbReference>
<dbReference type="Gene3D" id="3.40.1350.10">
    <property type="match status" value="1"/>
</dbReference>
<evidence type="ECO:0000259" key="1">
    <source>
        <dbReference type="SMART" id="SM00864"/>
    </source>
</evidence>
<dbReference type="EMBL" id="QLMA01000003">
    <property type="protein sequence ID" value="RAJ83604.1"/>
    <property type="molecule type" value="Genomic_DNA"/>
</dbReference>
<dbReference type="Gene3D" id="3.40.50.1440">
    <property type="entry name" value="Tubulin/FtsZ, GTPase domain"/>
    <property type="match status" value="1"/>
</dbReference>
<dbReference type="SUPFAM" id="SSF52980">
    <property type="entry name" value="Restriction endonuclease-like"/>
    <property type="match status" value="1"/>
</dbReference>
<name>A0A327W6G0_9BACT</name>
<dbReference type="InterPro" id="IPR036525">
    <property type="entry name" value="Tubulin/FtsZ_GTPase_sf"/>
</dbReference>
<dbReference type="Proteomes" id="UP000249819">
    <property type="component" value="Unassembled WGS sequence"/>
</dbReference>
<keyword evidence="3" id="KW-1185">Reference proteome</keyword>
<proteinExistence type="predicted"/>
<dbReference type="GO" id="GO:0003677">
    <property type="term" value="F:DNA binding"/>
    <property type="evidence" value="ECO:0007669"/>
    <property type="project" value="InterPro"/>
</dbReference>
<organism evidence="2 3">
    <name type="scientific">Chitinophaga dinghuensis</name>
    <dbReference type="NCBI Taxonomy" id="1539050"/>
    <lineage>
        <taxon>Bacteria</taxon>
        <taxon>Pseudomonadati</taxon>
        <taxon>Bacteroidota</taxon>
        <taxon>Chitinophagia</taxon>
        <taxon>Chitinophagales</taxon>
        <taxon>Chitinophagaceae</taxon>
        <taxon>Chitinophaga</taxon>
    </lineage>
</organism>
<dbReference type="GO" id="GO:0015666">
    <property type="term" value="F:restriction endodeoxyribonuclease activity"/>
    <property type="evidence" value="ECO:0007669"/>
    <property type="project" value="TreeGrafter"/>
</dbReference>
<dbReference type="PANTHER" id="PTHR30015:SF7">
    <property type="entry name" value="TYPE IV METHYL-DIRECTED RESTRICTION ENZYME ECOKMRR"/>
    <property type="match status" value="1"/>
</dbReference>
<feature type="domain" description="Tubulin/FtsZ GTPase" evidence="1">
    <location>
        <begin position="7"/>
        <end position="194"/>
    </location>
</feature>
<dbReference type="RefSeq" id="WP_111592241.1">
    <property type="nucleotide sequence ID" value="NZ_QLMA01000003.1"/>
</dbReference>
<sequence>MNNTVLNYKVFGIGNAGSRIVSHLKEKGLPPERLFYIDTDRRDFGRNTLNNKFLFAEELLGGYGTLGNKDKGREAFLQDRDLFERLAQDKCLYIVVGGLGGGTFSGFASIIAELLSKDGKQCVFITTFPAGTLDRTQRFNALDVLSQINDYTDKLILLGEKHISSILGTHGKPDGYEIINKEIASILEQLLSAKEDKIIKCISGPECKVEEAIERICVYIHKNKFFVSLRESKMMLKNILKSLLGAIRDRPEHVHKISSRRFEEIVAYIYEAAGYRTELTPATRDHGVDIKVWTSPPIIGEDLLNIVQTKQQRKMKVGESEVRAMVGAKVYQKAERGVIVTTSGFSKSAIQAAKHEKIDLLRFYELSDAAKEFIK</sequence>